<organism evidence="2 3">
    <name type="scientific">Haloprofundus marisrubri</name>
    <dbReference type="NCBI Taxonomy" id="1514971"/>
    <lineage>
        <taxon>Archaea</taxon>
        <taxon>Methanobacteriati</taxon>
        <taxon>Methanobacteriota</taxon>
        <taxon>Stenosarchaea group</taxon>
        <taxon>Halobacteria</taxon>
        <taxon>Halobacteriales</taxon>
        <taxon>Haloferacaceae</taxon>
        <taxon>Haloprofundus</taxon>
    </lineage>
</organism>
<dbReference type="AlphaFoldDB" id="A0A0W1R547"/>
<keyword evidence="1" id="KW-1133">Transmembrane helix</keyword>
<comment type="caution">
    <text evidence="2">The sequence shown here is derived from an EMBL/GenBank/DDBJ whole genome shotgun (WGS) entry which is preliminary data.</text>
</comment>
<feature type="transmembrane region" description="Helical" evidence="1">
    <location>
        <begin position="177"/>
        <end position="199"/>
    </location>
</feature>
<proteinExistence type="predicted"/>
<evidence type="ECO:0008006" key="4">
    <source>
        <dbReference type="Google" id="ProtNLM"/>
    </source>
</evidence>
<keyword evidence="1" id="KW-0812">Transmembrane</keyword>
<dbReference type="STRING" id="1514971.AUR64_17465"/>
<evidence type="ECO:0000313" key="3">
    <source>
        <dbReference type="Proteomes" id="UP000054387"/>
    </source>
</evidence>
<sequence>MPSTVVHLAVGALVGVALLGDEFDRRALAIVLVAAAIPDVDTFFGFVLTGAHRSLLHTLLLPTAVGAVLLYDTRVGRSRLRERFGARGVRLGWAALASLTFGGIFPDLFTNGVNAFYPLYDGFYSVNGYLNLSNQRGIVQTFVEFAPEEPRATTETRHYRTGVDPSAGSEPENVERVFPVVSSGTQLMLVLVSVIVVGARLRENTRER</sequence>
<dbReference type="InterPro" id="IPR007404">
    <property type="entry name" value="YdjM-like"/>
</dbReference>
<feature type="transmembrane region" description="Helical" evidence="1">
    <location>
        <begin position="54"/>
        <end position="71"/>
    </location>
</feature>
<gene>
    <name evidence="2" type="ORF">AUR64_17465</name>
</gene>
<keyword evidence="1" id="KW-0472">Membrane</keyword>
<reference evidence="2 3" key="1">
    <citation type="submission" date="2015-12" db="EMBL/GenBank/DDBJ databases">
        <title>Haloprofundus marisrubri gen. nov., sp. nov., an extremely halophilic archaeon isolated from the Discovery deep brine-seawater interface in the Red Sea.</title>
        <authorList>
            <person name="Zhang G."/>
            <person name="Stingl U."/>
            <person name="Rashid M."/>
        </authorList>
    </citation>
    <scope>NUCLEOTIDE SEQUENCE [LARGE SCALE GENOMIC DNA]</scope>
    <source>
        <strain evidence="2 3">SB9</strain>
    </source>
</reference>
<evidence type="ECO:0000313" key="2">
    <source>
        <dbReference type="EMBL" id="KTG08472.1"/>
    </source>
</evidence>
<dbReference type="EMBL" id="LOPU01000030">
    <property type="protein sequence ID" value="KTG08472.1"/>
    <property type="molecule type" value="Genomic_DNA"/>
</dbReference>
<feature type="transmembrane region" description="Helical" evidence="1">
    <location>
        <begin position="91"/>
        <end position="109"/>
    </location>
</feature>
<evidence type="ECO:0000256" key="1">
    <source>
        <dbReference type="SAM" id="Phobius"/>
    </source>
</evidence>
<feature type="transmembrane region" description="Helical" evidence="1">
    <location>
        <begin position="28"/>
        <end position="48"/>
    </location>
</feature>
<dbReference type="OrthoDB" id="252570at2157"/>
<dbReference type="RefSeq" id="WP_058582756.1">
    <property type="nucleotide sequence ID" value="NZ_LOPU01000030.1"/>
</dbReference>
<feature type="transmembrane region" description="Helical" evidence="1">
    <location>
        <begin position="6"/>
        <end position="21"/>
    </location>
</feature>
<accession>A0A0W1R547</accession>
<name>A0A0W1R547_9EURY</name>
<dbReference type="Proteomes" id="UP000054387">
    <property type="component" value="Unassembled WGS sequence"/>
</dbReference>
<protein>
    <recommendedName>
        <fullName evidence="4">Metal-dependent hydrolase</fullName>
    </recommendedName>
</protein>
<keyword evidence="3" id="KW-1185">Reference proteome</keyword>
<dbReference type="Pfam" id="PF04307">
    <property type="entry name" value="YdjM"/>
    <property type="match status" value="1"/>
</dbReference>